<reference evidence="1 2" key="1">
    <citation type="submission" date="2024-06" db="EMBL/GenBank/DDBJ databases">
        <title>A chromosome level genome sequence of Diviner's sage (Salvia divinorum).</title>
        <authorList>
            <person name="Ford S.A."/>
            <person name="Ro D.-K."/>
            <person name="Ness R.W."/>
            <person name="Phillips M.A."/>
        </authorList>
    </citation>
    <scope>NUCLEOTIDE SEQUENCE [LARGE SCALE GENOMIC DNA]</scope>
    <source>
        <strain evidence="1">SAF-2024a</strain>
        <tissue evidence="1">Leaf</tissue>
    </source>
</reference>
<dbReference type="AlphaFoldDB" id="A0ABD1GLP3"/>
<evidence type="ECO:0000313" key="2">
    <source>
        <dbReference type="Proteomes" id="UP001567538"/>
    </source>
</evidence>
<evidence type="ECO:0000313" key="1">
    <source>
        <dbReference type="EMBL" id="KAL1545050.1"/>
    </source>
</evidence>
<gene>
    <name evidence="1" type="ORF">AAHA92_21822</name>
</gene>
<organism evidence="1 2">
    <name type="scientific">Salvia divinorum</name>
    <name type="common">Maria pastora</name>
    <name type="synonym">Diviner's sage</name>
    <dbReference type="NCBI Taxonomy" id="28513"/>
    <lineage>
        <taxon>Eukaryota</taxon>
        <taxon>Viridiplantae</taxon>
        <taxon>Streptophyta</taxon>
        <taxon>Embryophyta</taxon>
        <taxon>Tracheophyta</taxon>
        <taxon>Spermatophyta</taxon>
        <taxon>Magnoliopsida</taxon>
        <taxon>eudicotyledons</taxon>
        <taxon>Gunneridae</taxon>
        <taxon>Pentapetalae</taxon>
        <taxon>asterids</taxon>
        <taxon>lamiids</taxon>
        <taxon>Lamiales</taxon>
        <taxon>Lamiaceae</taxon>
        <taxon>Nepetoideae</taxon>
        <taxon>Mentheae</taxon>
        <taxon>Salviinae</taxon>
        <taxon>Salvia</taxon>
        <taxon>Salvia subgen. Calosphace</taxon>
    </lineage>
</organism>
<sequence length="84" mass="9654">MNSVPNFQNSQEQRQILLNSRRRYTQEGGRKGAARQVTHLHRHNSINSSKVTKVISKYICPIEPNDSTLRRPPIVGEMGLEVER</sequence>
<dbReference type="Proteomes" id="UP001567538">
    <property type="component" value="Unassembled WGS sequence"/>
</dbReference>
<comment type="caution">
    <text evidence="1">The sequence shown here is derived from an EMBL/GenBank/DDBJ whole genome shotgun (WGS) entry which is preliminary data.</text>
</comment>
<name>A0ABD1GLP3_SALDI</name>
<accession>A0ABD1GLP3</accession>
<protein>
    <submittedName>
        <fullName evidence="1">Uncharacterized protein</fullName>
    </submittedName>
</protein>
<dbReference type="EMBL" id="JBEAFC010000008">
    <property type="protein sequence ID" value="KAL1545050.1"/>
    <property type="molecule type" value="Genomic_DNA"/>
</dbReference>
<proteinExistence type="predicted"/>
<keyword evidence="2" id="KW-1185">Reference proteome</keyword>